<proteinExistence type="inferred from homology"/>
<gene>
    <name evidence="9" type="ORF">GS4_02_01770</name>
</gene>
<dbReference type="GO" id="GO:0006352">
    <property type="term" value="P:DNA-templated transcription initiation"/>
    <property type="evidence" value="ECO:0007669"/>
    <property type="project" value="InterPro"/>
</dbReference>
<dbReference type="InterPro" id="IPR013325">
    <property type="entry name" value="RNA_pol_sigma_r2"/>
</dbReference>
<sequence>MKPESAREKPSELGHSLDSVARRRSRRTAVGSEPHLALDELSDDELAGAAAVGDQEAFGILVARMSPILLRYLRRMVDDPAIAEDLAQETLLDAWKSLPDFAFRSTFRTWMFAIAHRRLADHLRRRRDIPTADERFVDLAAPEPMPAEQVITTSLVDALRSELTALPSTSRSVWWLREVEGLALVEISRVLQISVGSVRGHLQRSRKYLSTRLEPWRPGAAPRDYTSQGEASDDHQDTHRRGARA</sequence>
<dbReference type="STRING" id="1223545.GS4_02_01770"/>
<keyword evidence="5" id="KW-0804">Transcription</keyword>
<evidence type="ECO:0000259" key="8">
    <source>
        <dbReference type="Pfam" id="PF08281"/>
    </source>
</evidence>
<keyword evidence="4" id="KW-0238">DNA-binding</keyword>
<evidence type="ECO:0000256" key="5">
    <source>
        <dbReference type="ARBA" id="ARBA00023163"/>
    </source>
</evidence>
<dbReference type="InterPro" id="IPR036388">
    <property type="entry name" value="WH-like_DNA-bd_sf"/>
</dbReference>
<dbReference type="PANTHER" id="PTHR43133:SF8">
    <property type="entry name" value="RNA POLYMERASE SIGMA FACTOR HI_1459-RELATED"/>
    <property type="match status" value="1"/>
</dbReference>
<feature type="domain" description="RNA polymerase sigma-70 region 2" evidence="7">
    <location>
        <begin position="61"/>
        <end position="127"/>
    </location>
</feature>
<organism evidence="9 10">
    <name type="scientific">Gordonia soli NBRC 108243</name>
    <dbReference type="NCBI Taxonomy" id="1223545"/>
    <lineage>
        <taxon>Bacteria</taxon>
        <taxon>Bacillati</taxon>
        <taxon>Actinomycetota</taxon>
        <taxon>Actinomycetes</taxon>
        <taxon>Mycobacteriales</taxon>
        <taxon>Gordoniaceae</taxon>
        <taxon>Gordonia</taxon>
    </lineage>
</organism>
<feature type="region of interest" description="Disordered" evidence="6">
    <location>
        <begin position="216"/>
        <end position="245"/>
    </location>
</feature>
<name>M0QDS5_9ACTN</name>
<dbReference type="InterPro" id="IPR039425">
    <property type="entry name" value="RNA_pol_sigma-70-like"/>
</dbReference>
<evidence type="ECO:0000313" key="10">
    <source>
        <dbReference type="Proteomes" id="UP000011666"/>
    </source>
</evidence>
<comment type="similarity">
    <text evidence="1">Belongs to the sigma-70 factor family. ECF subfamily.</text>
</comment>
<evidence type="ECO:0000256" key="2">
    <source>
        <dbReference type="ARBA" id="ARBA00023015"/>
    </source>
</evidence>
<dbReference type="GO" id="GO:0003677">
    <property type="term" value="F:DNA binding"/>
    <property type="evidence" value="ECO:0007669"/>
    <property type="project" value="UniProtKB-KW"/>
</dbReference>
<accession>M0QDS5</accession>
<dbReference type="SUPFAM" id="SSF88946">
    <property type="entry name" value="Sigma2 domain of RNA polymerase sigma factors"/>
    <property type="match status" value="1"/>
</dbReference>
<comment type="caution">
    <text evidence="9">The sequence shown here is derived from an EMBL/GenBank/DDBJ whole genome shotgun (WGS) entry which is preliminary data.</text>
</comment>
<reference evidence="9 10" key="1">
    <citation type="submission" date="2013-01" db="EMBL/GenBank/DDBJ databases">
        <title>Whole genome shotgun sequence of Gordonia soli NBRC 108243.</title>
        <authorList>
            <person name="Isaki-Nakamura S."/>
            <person name="Hosoyama A."/>
            <person name="Tsuchikane K."/>
            <person name="Ando Y."/>
            <person name="Baba S."/>
            <person name="Ohji S."/>
            <person name="Hamada M."/>
            <person name="Tamura T."/>
            <person name="Yamazoe A."/>
            <person name="Yamazaki S."/>
            <person name="Fujita N."/>
        </authorList>
    </citation>
    <scope>NUCLEOTIDE SEQUENCE [LARGE SCALE GENOMIC DNA]</scope>
    <source>
        <strain evidence="9 10">NBRC 108243</strain>
    </source>
</reference>
<dbReference type="PANTHER" id="PTHR43133">
    <property type="entry name" value="RNA POLYMERASE ECF-TYPE SIGMA FACTO"/>
    <property type="match status" value="1"/>
</dbReference>
<evidence type="ECO:0000256" key="6">
    <source>
        <dbReference type="SAM" id="MobiDB-lite"/>
    </source>
</evidence>
<evidence type="ECO:0000259" key="7">
    <source>
        <dbReference type="Pfam" id="PF04542"/>
    </source>
</evidence>
<dbReference type="Pfam" id="PF08281">
    <property type="entry name" value="Sigma70_r4_2"/>
    <property type="match status" value="1"/>
</dbReference>
<keyword evidence="3" id="KW-0731">Sigma factor</keyword>
<evidence type="ECO:0000313" key="9">
    <source>
        <dbReference type="EMBL" id="GAC66466.1"/>
    </source>
</evidence>
<dbReference type="GO" id="GO:0016987">
    <property type="term" value="F:sigma factor activity"/>
    <property type="evidence" value="ECO:0007669"/>
    <property type="project" value="UniProtKB-KW"/>
</dbReference>
<dbReference type="Gene3D" id="1.10.1740.10">
    <property type="match status" value="1"/>
</dbReference>
<dbReference type="InterPro" id="IPR014284">
    <property type="entry name" value="RNA_pol_sigma-70_dom"/>
</dbReference>
<evidence type="ECO:0000256" key="1">
    <source>
        <dbReference type="ARBA" id="ARBA00010641"/>
    </source>
</evidence>
<dbReference type="EMBL" id="BANX01000002">
    <property type="protein sequence ID" value="GAC66466.1"/>
    <property type="molecule type" value="Genomic_DNA"/>
</dbReference>
<dbReference type="Gene3D" id="1.10.10.10">
    <property type="entry name" value="Winged helix-like DNA-binding domain superfamily/Winged helix DNA-binding domain"/>
    <property type="match status" value="1"/>
</dbReference>
<evidence type="ECO:0000256" key="4">
    <source>
        <dbReference type="ARBA" id="ARBA00023125"/>
    </source>
</evidence>
<dbReference type="Pfam" id="PF04542">
    <property type="entry name" value="Sigma70_r2"/>
    <property type="match status" value="1"/>
</dbReference>
<feature type="domain" description="RNA polymerase sigma factor 70 region 4 type 2" evidence="8">
    <location>
        <begin position="158"/>
        <end position="209"/>
    </location>
</feature>
<dbReference type="AlphaFoldDB" id="M0QDS5"/>
<dbReference type="NCBIfam" id="TIGR02937">
    <property type="entry name" value="sigma70-ECF"/>
    <property type="match status" value="1"/>
</dbReference>
<feature type="region of interest" description="Disordered" evidence="6">
    <location>
        <begin position="1"/>
        <end position="28"/>
    </location>
</feature>
<dbReference type="InterPro" id="IPR013249">
    <property type="entry name" value="RNA_pol_sigma70_r4_t2"/>
</dbReference>
<protein>
    <submittedName>
        <fullName evidence="9">Putative RNA polymerase ECF-type sigma factor</fullName>
    </submittedName>
</protein>
<feature type="compositionally biased region" description="Basic and acidic residues" evidence="6">
    <location>
        <begin position="232"/>
        <end position="245"/>
    </location>
</feature>
<dbReference type="OrthoDB" id="5244716at2"/>
<dbReference type="SUPFAM" id="SSF88659">
    <property type="entry name" value="Sigma3 and sigma4 domains of RNA polymerase sigma factors"/>
    <property type="match status" value="1"/>
</dbReference>
<dbReference type="InterPro" id="IPR007627">
    <property type="entry name" value="RNA_pol_sigma70_r2"/>
</dbReference>
<dbReference type="Proteomes" id="UP000011666">
    <property type="component" value="Unassembled WGS sequence"/>
</dbReference>
<evidence type="ECO:0000256" key="3">
    <source>
        <dbReference type="ARBA" id="ARBA00023082"/>
    </source>
</evidence>
<dbReference type="InterPro" id="IPR013324">
    <property type="entry name" value="RNA_pol_sigma_r3/r4-like"/>
</dbReference>
<dbReference type="eggNOG" id="COG1595">
    <property type="taxonomic scope" value="Bacteria"/>
</dbReference>
<keyword evidence="10" id="KW-1185">Reference proteome</keyword>
<keyword evidence="2" id="KW-0805">Transcription regulation</keyword>
<feature type="compositionally biased region" description="Basic and acidic residues" evidence="6">
    <location>
        <begin position="1"/>
        <end position="12"/>
    </location>
</feature>